<name>K9E457_9BACE</name>
<dbReference type="AlphaFoldDB" id="K9E457"/>
<evidence type="ECO:0000313" key="3">
    <source>
        <dbReference type="Proteomes" id="UP000009872"/>
    </source>
</evidence>
<dbReference type="InterPro" id="IPR000182">
    <property type="entry name" value="GNAT_dom"/>
</dbReference>
<dbReference type="GO" id="GO:0004145">
    <property type="term" value="F:diamine N-acetyltransferase activity"/>
    <property type="evidence" value="ECO:0007669"/>
    <property type="project" value="TreeGrafter"/>
</dbReference>
<reference evidence="2 3" key="1">
    <citation type="submission" date="2012-09" db="EMBL/GenBank/DDBJ databases">
        <title>The Genome Sequence of Bacteroides oleiciplenus YIT 12058.</title>
        <authorList>
            <consortium name="The Broad Institute Genome Sequencing Platform"/>
            <person name="Earl A."/>
            <person name="Ward D."/>
            <person name="Feldgarden M."/>
            <person name="Gevers D."/>
            <person name="Morotomi M."/>
            <person name="Walker B."/>
            <person name="Young S.K."/>
            <person name="Zeng Q."/>
            <person name="Gargeya S."/>
            <person name="Fitzgerald M."/>
            <person name="Haas B."/>
            <person name="Abouelleil A."/>
            <person name="Alvarado L."/>
            <person name="Arachchi H.M."/>
            <person name="Berlin A.M."/>
            <person name="Chapman S.B."/>
            <person name="Goldberg J."/>
            <person name="Griggs A."/>
            <person name="Gujja S."/>
            <person name="Hansen M."/>
            <person name="Howarth C."/>
            <person name="Imamovic A."/>
            <person name="Larimer J."/>
            <person name="McCowen C."/>
            <person name="Montmayeur A."/>
            <person name="Murphy C."/>
            <person name="Neiman D."/>
            <person name="Pearson M."/>
            <person name="Priest M."/>
            <person name="Roberts A."/>
            <person name="Saif S."/>
            <person name="Shea T."/>
            <person name="Sisk P."/>
            <person name="Sykes S."/>
            <person name="Wortman J."/>
            <person name="Nusbaum C."/>
            <person name="Birren B."/>
        </authorList>
    </citation>
    <scope>NUCLEOTIDE SEQUENCE [LARGE SCALE GENOMIC DNA]</scope>
    <source>
        <strain evidence="2 3">YIT 12058</strain>
    </source>
</reference>
<organism evidence="2 3">
    <name type="scientific">Bacteroides oleiciplenus YIT 12058</name>
    <dbReference type="NCBI Taxonomy" id="742727"/>
    <lineage>
        <taxon>Bacteria</taxon>
        <taxon>Pseudomonadati</taxon>
        <taxon>Bacteroidota</taxon>
        <taxon>Bacteroidia</taxon>
        <taxon>Bacteroidales</taxon>
        <taxon>Bacteroidaceae</taxon>
        <taxon>Bacteroides</taxon>
    </lineage>
</organism>
<gene>
    <name evidence="2" type="ORF">HMPREF9447_00825</name>
</gene>
<dbReference type="RefSeq" id="WP_009128314.1">
    <property type="nucleotide sequence ID" value="NZ_JH992940.1"/>
</dbReference>
<dbReference type="PANTHER" id="PTHR43415">
    <property type="entry name" value="SPERMIDINE N(1)-ACETYLTRANSFERASE"/>
    <property type="match status" value="1"/>
</dbReference>
<dbReference type="InterPro" id="IPR016181">
    <property type="entry name" value="Acyl_CoA_acyltransferase"/>
</dbReference>
<dbReference type="PANTHER" id="PTHR43415:SF6">
    <property type="entry name" value="SPERMIDINE N(1)-ACETYLTRANSFERASE"/>
    <property type="match status" value="1"/>
</dbReference>
<sequence length="173" mass="20278">MRIILRSITLNDGDLIVKWRNNENVLSHCLSKEPVSLESNKEFFNKNIITGRYKQFIVERVDEDFGVFAYPIATIYLKDMDYANRKCELCIFTSNDIEWKDTSQSVAIKMLLDKAFTEYGMHKVYSYVFKKFPEEVELLKSAGFTIETTLIEEALNENNVYEDIIRLSVFNKN</sequence>
<dbReference type="Gene3D" id="3.40.630.30">
    <property type="match status" value="1"/>
</dbReference>
<feature type="domain" description="N-acetyltransferase" evidence="1">
    <location>
        <begin position="2"/>
        <end position="145"/>
    </location>
</feature>
<dbReference type="Pfam" id="PF13302">
    <property type="entry name" value="Acetyltransf_3"/>
    <property type="match status" value="1"/>
</dbReference>
<protein>
    <recommendedName>
        <fullName evidence="1">N-acetyltransferase domain-containing protein</fullName>
    </recommendedName>
</protein>
<proteinExistence type="predicted"/>
<dbReference type="Proteomes" id="UP000009872">
    <property type="component" value="Unassembled WGS sequence"/>
</dbReference>
<keyword evidence="3" id="KW-1185">Reference proteome</keyword>
<evidence type="ECO:0000313" key="2">
    <source>
        <dbReference type="EMBL" id="EKU91839.1"/>
    </source>
</evidence>
<dbReference type="EMBL" id="ADLF01000003">
    <property type="protein sequence ID" value="EKU91839.1"/>
    <property type="molecule type" value="Genomic_DNA"/>
</dbReference>
<evidence type="ECO:0000259" key="1">
    <source>
        <dbReference type="Pfam" id="PF13302"/>
    </source>
</evidence>
<dbReference type="PATRIC" id="fig|742727.4.peg.827"/>
<dbReference type="HOGENOM" id="CLU_013985_3_2_10"/>
<comment type="caution">
    <text evidence="2">The sequence shown here is derived from an EMBL/GenBank/DDBJ whole genome shotgun (WGS) entry which is preliminary data.</text>
</comment>
<accession>K9E457</accession>
<dbReference type="eggNOG" id="COG1670">
    <property type="taxonomic scope" value="Bacteria"/>
</dbReference>
<dbReference type="OrthoDB" id="893030at2"/>
<dbReference type="STRING" id="742727.HMPREF9447_00825"/>
<dbReference type="SUPFAM" id="SSF55729">
    <property type="entry name" value="Acyl-CoA N-acyltransferases (Nat)"/>
    <property type="match status" value="1"/>
</dbReference>